<keyword evidence="6" id="KW-0411">Iron-sulfur</keyword>
<dbReference type="PANTHER" id="PTHR47354:SF1">
    <property type="entry name" value="CARNITINE MONOOXYGENASE REDUCTASE SUBUNIT"/>
    <property type="match status" value="1"/>
</dbReference>
<evidence type="ECO:0000259" key="7">
    <source>
        <dbReference type="PROSITE" id="PS51085"/>
    </source>
</evidence>
<gene>
    <name evidence="9" type="primary">vanB</name>
    <name evidence="9" type="ordered locus">Rmet_5517</name>
</gene>
<dbReference type="InterPro" id="IPR017938">
    <property type="entry name" value="Riboflavin_synthase-like_b-brl"/>
</dbReference>
<evidence type="ECO:0000256" key="5">
    <source>
        <dbReference type="ARBA" id="ARBA00023004"/>
    </source>
</evidence>
<organism evidence="9 10">
    <name type="scientific">Cupriavidus metallidurans (strain ATCC 43123 / DSM 2839 / NBRC 102507 / CH34)</name>
    <name type="common">Ralstonia metallidurans</name>
    <dbReference type="NCBI Taxonomy" id="266264"/>
    <lineage>
        <taxon>Bacteria</taxon>
        <taxon>Pseudomonadati</taxon>
        <taxon>Pseudomonadota</taxon>
        <taxon>Betaproteobacteria</taxon>
        <taxon>Burkholderiales</taxon>
        <taxon>Burkholderiaceae</taxon>
        <taxon>Cupriavidus</taxon>
    </lineage>
</organism>
<keyword evidence="9" id="KW-0614">Plasmid</keyword>
<dbReference type="CDD" id="cd00207">
    <property type="entry name" value="fer2"/>
    <property type="match status" value="1"/>
</dbReference>
<dbReference type="PANTHER" id="PTHR47354">
    <property type="entry name" value="NADH OXIDOREDUCTASE HCR"/>
    <property type="match status" value="1"/>
</dbReference>
<dbReference type="InterPro" id="IPR001041">
    <property type="entry name" value="2Fe-2S_ferredoxin-type"/>
</dbReference>
<dbReference type="Proteomes" id="UP000002429">
    <property type="component" value="Plasmid megaplasmid"/>
</dbReference>
<dbReference type="HOGENOM" id="CLU_003827_17_0_4"/>
<evidence type="ECO:0000256" key="4">
    <source>
        <dbReference type="ARBA" id="ARBA00023002"/>
    </source>
</evidence>
<sequence length="331" mass="36112">METEMSNHAGDAPFLELRLSERRKEADGILSFELVHPDGEQLPAFDAGAHILVDIVPGVSRAYSLCNDPAERHRYVIAVLRTEDSRGGSVGMHQAIEPGQLVRVSAPRNEFELVQSAGRSLLFAGGIGITPLLSMAETLANADREFELHYCTRDAAKTAFTSRIETRFSKQARIYHDLASKEQPFDARKVLKQGGSDDHVYACGPSGFIEHILSTAAELGWEKRQLHREFFGSPTTQNDGSAETAFDLILASSGKKVHVPCGVSAATALLEAGISLSMSCEQGICGTCVTTVLNGMPDHRDHYLTDDDRSRNDCFMPCCSRSLTAELLVDL</sequence>
<dbReference type="InterPro" id="IPR039261">
    <property type="entry name" value="FNR_nucleotide-bd"/>
</dbReference>
<evidence type="ECO:0000313" key="9">
    <source>
        <dbReference type="EMBL" id="ABF12376.1"/>
    </source>
</evidence>
<name>Q1LBV0_CUPMC</name>
<dbReference type="SUPFAM" id="SSF63380">
    <property type="entry name" value="Riboflavin synthase domain-like"/>
    <property type="match status" value="1"/>
</dbReference>
<dbReference type="InterPro" id="IPR012675">
    <property type="entry name" value="Beta-grasp_dom_sf"/>
</dbReference>
<dbReference type="CDD" id="cd06185">
    <property type="entry name" value="PDR_like"/>
    <property type="match status" value="1"/>
</dbReference>
<dbReference type="EMBL" id="CP000353">
    <property type="protein sequence ID" value="ABF12376.1"/>
    <property type="molecule type" value="Genomic_DNA"/>
</dbReference>
<dbReference type="PROSITE" id="PS00197">
    <property type="entry name" value="2FE2S_FER_1"/>
    <property type="match status" value="1"/>
</dbReference>
<evidence type="ECO:0000256" key="6">
    <source>
        <dbReference type="ARBA" id="ARBA00023014"/>
    </source>
</evidence>
<dbReference type="Gene3D" id="3.10.20.30">
    <property type="match status" value="1"/>
</dbReference>
<feature type="domain" description="2Fe-2S ferredoxin-type" evidence="7">
    <location>
        <begin position="244"/>
        <end position="331"/>
    </location>
</feature>
<dbReference type="Pfam" id="PF00111">
    <property type="entry name" value="Fer2"/>
    <property type="match status" value="1"/>
</dbReference>
<protein>
    <submittedName>
        <fullName evidence="9">Vanillate O-demethylase oxidoreductase (Vanillate degradation ferredoxin-like protein)</fullName>
        <ecNumber evidence="9">1.14.13.-</ecNumber>
    </submittedName>
</protein>
<dbReference type="PRINTS" id="PR00409">
    <property type="entry name" value="PHDIOXRDTASE"/>
</dbReference>
<keyword evidence="10" id="KW-1185">Reference proteome</keyword>
<dbReference type="GO" id="GO:0016491">
    <property type="term" value="F:oxidoreductase activity"/>
    <property type="evidence" value="ECO:0007669"/>
    <property type="project" value="UniProtKB-KW"/>
</dbReference>
<dbReference type="SUPFAM" id="SSF52343">
    <property type="entry name" value="Ferredoxin reductase-like, C-terminal NADP-linked domain"/>
    <property type="match status" value="1"/>
</dbReference>
<accession>Q1LBV0</accession>
<evidence type="ECO:0000256" key="2">
    <source>
        <dbReference type="ARBA" id="ARBA00022714"/>
    </source>
</evidence>
<evidence type="ECO:0000256" key="1">
    <source>
        <dbReference type="ARBA" id="ARBA00022630"/>
    </source>
</evidence>
<dbReference type="InterPro" id="IPR050415">
    <property type="entry name" value="MRET"/>
</dbReference>
<dbReference type="AlphaFoldDB" id="Q1LBV0"/>
<dbReference type="GO" id="GO:0051537">
    <property type="term" value="F:2 iron, 2 sulfur cluster binding"/>
    <property type="evidence" value="ECO:0007669"/>
    <property type="project" value="UniProtKB-KW"/>
</dbReference>
<geneLocation type="plasmid" evidence="9 10">
    <name>megaplasmid</name>
</geneLocation>
<proteinExistence type="predicted"/>
<evidence type="ECO:0000256" key="3">
    <source>
        <dbReference type="ARBA" id="ARBA00022723"/>
    </source>
</evidence>
<dbReference type="Gene3D" id="2.40.30.10">
    <property type="entry name" value="Translation factors"/>
    <property type="match status" value="1"/>
</dbReference>
<keyword evidence="3" id="KW-0479">Metal-binding</keyword>
<dbReference type="InterPro" id="IPR036010">
    <property type="entry name" value="2Fe-2S_ferredoxin-like_sf"/>
</dbReference>
<evidence type="ECO:0000313" key="10">
    <source>
        <dbReference type="Proteomes" id="UP000002429"/>
    </source>
</evidence>
<dbReference type="PROSITE" id="PS51384">
    <property type="entry name" value="FAD_FR"/>
    <property type="match status" value="1"/>
</dbReference>
<evidence type="ECO:0000259" key="8">
    <source>
        <dbReference type="PROSITE" id="PS51384"/>
    </source>
</evidence>
<keyword evidence="2" id="KW-0001">2Fe-2S</keyword>
<dbReference type="PROSITE" id="PS51085">
    <property type="entry name" value="2FE2S_FER_2"/>
    <property type="match status" value="1"/>
</dbReference>
<dbReference type="KEGG" id="rme:Rmet_5517"/>
<keyword evidence="1" id="KW-0285">Flavoprotein</keyword>
<dbReference type="Gene3D" id="3.40.50.80">
    <property type="entry name" value="Nucleotide-binding domain of ferredoxin-NADP reductase (FNR) module"/>
    <property type="match status" value="1"/>
</dbReference>
<dbReference type="eggNOG" id="COG1018">
    <property type="taxonomic scope" value="Bacteria"/>
</dbReference>
<dbReference type="EC" id="1.14.13.-" evidence="9"/>
<dbReference type="InterPro" id="IPR017927">
    <property type="entry name" value="FAD-bd_FR_type"/>
</dbReference>
<dbReference type="InterPro" id="IPR006058">
    <property type="entry name" value="2Fe2S_fd_BS"/>
</dbReference>
<feature type="domain" description="FAD-binding FR-type" evidence="8">
    <location>
        <begin position="12"/>
        <end position="114"/>
    </location>
</feature>
<dbReference type="SUPFAM" id="SSF54292">
    <property type="entry name" value="2Fe-2S ferredoxin-like"/>
    <property type="match status" value="1"/>
</dbReference>
<keyword evidence="5" id="KW-0408">Iron</keyword>
<reference evidence="10" key="1">
    <citation type="journal article" date="2010" name="PLoS ONE">
        <title>The complete genome sequence of Cupriavidus metallidurans strain CH34, a master survivalist in harsh and anthropogenic environments.</title>
        <authorList>
            <person name="Janssen P.J."/>
            <person name="Van Houdt R."/>
            <person name="Moors H."/>
            <person name="Monsieurs P."/>
            <person name="Morin N."/>
            <person name="Michaux A."/>
            <person name="Benotmane M.A."/>
            <person name="Leys N."/>
            <person name="Vallaeys T."/>
            <person name="Lapidus A."/>
            <person name="Monchy S."/>
            <person name="Medigue C."/>
            <person name="Taghavi S."/>
            <person name="McCorkle S."/>
            <person name="Dunn J."/>
            <person name="van der Lelie D."/>
            <person name="Mergeay M."/>
        </authorList>
    </citation>
    <scope>NUCLEOTIDE SEQUENCE [LARGE SCALE GENOMIC DNA]</scope>
    <source>
        <strain evidence="10">ATCC 43123 / DSM 2839 / NBRC 102507 / CH34</strain>
    </source>
</reference>
<dbReference type="GO" id="GO:0046872">
    <property type="term" value="F:metal ion binding"/>
    <property type="evidence" value="ECO:0007669"/>
    <property type="project" value="UniProtKB-KW"/>
</dbReference>
<keyword evidence="4 9" id="KW-0560">Oxidoreductase</keyword>